<evidence type="ECO:0000313" key="1">
    <source>
        <dbReference type="EMBL" id="PWA07021.1"/>
    </source>
</evidence>
<gene>
    <name evidence="1" type="ORF">DB891_15070</name>
</gene>
<dbReference type="Proteomes" id="UP000245618">
    <property type="component" value="Unassembled WGS sequence"/>
</dbReference>
<proteinExistence type="predicted"/>
<keyword evidence="2" id="KW-1185">Reference proteome</keyword>
<dbReference type="AlphaFoldDB" id="A0A2U1JPC8"/>
<dbReference type="EMBL" id="QCZH01000023">
    <property type="protein sequence ID" value="PWA07021.1"/>
    <property type="molecule type" value="Genomic_DNA"/>
</dbReference>
<accession>A0A2U1JPC8</accession>
<evidence type="ECO:0000313" key="2">
    <source>
        <dbReference type="Proteomes" id="UP000245618"/>
    </source>
</evidence>
<protein>
    <submittedName>
        <fullName evidence="1">Uncharacterized protein</fullName>
    </submittedName>
</protein>
<organism evidence="1 2">
    <name type="scientific">Flavobacterium laiguense</name>
    <dbReference type="NCBI Taxonomy" id="2169409"/>
    <lineage>
        <taxon>Bacteria</taxon>
        <taxon>Pseudomonadati</taxon>
        <taxon>Bacteroidota</taxon>
        <taxon>Flavobacteriia</taxon>
        <taxon>Flavobacteriales</taxon>
        <taxon>Flavobacteriaceae</taxon>
        <taxon>Flavobacterium</taxon>
    </lineage>
</organism>
<reference evidence="1 2" key="1">
    <citation type="submission" date="2018-04" db="EMBL/GenBank/DDBJ databases">
        <title>Flavobacterium sp. nov., isolated from glacier ice.</title>
        <authorList>
            <person name="Liu Q."/>
            <person name="Xin Y.-H."/>
        </authorList>
    </citation>
    <scope>NUCLEOTIDE SEQUENCE [LARGE SCALE GENOMIC DNA]</scope>
    <source>
        <strain evidence="1 2">LB2P30</strain>
    </source>
</reference>
<comment type="caution">
    <text evidence="1">The sequence shown here is derived from an EMBL/GenBank/DDBJ whole genome shotgun (WGS) entry which is preliminary data.</text>
</comment>
<name>A0A2U1JPC8_9FLAO</name>
<sequence length="66" mass="7787">MIMDLNAEKLELIKKIVKTEDLGLLQKIRAIFEDKEKEAWEELTPEQQEEINITIQNENRGDVVDF</sequence>